<dbReference type="AlphaFoldDB" id="A0A8X6N4M5"/>
<name>A0A8X6N4M5_NEPPI</name>
<evidence type="ECO:0000313" key="2">
    <source>
        <dbReference type="Proteomes" id="UP000887013"/>
    </source>
</evidence>
<comment type="caution">
    <text evidence="1">The sequence shown here is derived from an EMBL/GenBank/DDBJ whole genome shotgun (WGS) entry which is preliminary data.</text>
</comment>
<reference evidence="1" key="1">
    <citation type="submission" date="2020-08" db="EMBL/GenBank/DDBJ databases">
        <title>Multicomponent nature underlies the extraordinary mechanical properties of spider dragline silk.</title>
        <authorList>
            <person name="Kono N."/>
            <person name="Nakamura H."/>
            <person name="Mori M."/>
            <person name="Yoshida Y."/>
            <person name="Ohtoshi R."/>
            <person name="Malay A.D."/>
            <person name="Moran D.A.P."/>
            <person name="Tomita M."/>
            <person name="Numata K."/>
            <person name="Arakawa K."/>
        </authorList>
    </citation>
    <scope>NUCLEOTIDE SEQUENCE</scope>
</reference>
<dbReference type="Proteomes" id="UP000887013">
    <property type="component" value="Unassembled WGS sequence"/>
</dbReference>
<keyword evidence="2" id="KW-1185">Reference proteome</keyword>
<proteinExistence type="predicted"/>
<protein>
    <submittedName>
        <fullName evidence="1">Uncharacterized protein</fullName>
    </submittedName>
</protein>
<evidence type="ECO:0000313" key="1">
    <source>
        <dbReference type="EMBL" id="GFS93465.1"/>
    </source>
</evidence>
<sequence>MTKALNNYLSEETRCLLSADHHDTQIDAETEQPDISMDCSREKANTDVLDPLSADLHSEYPSQREITSPIIDVTDQCTSKNHTSFSKTKREKAKCKAGHLLSSCRIGSSGK</sequence>
<gene>
    <name evidence="1" type="ORF">NPIL_656451</name>
</gene>
<organism evidence="1 2">
    <name type="scientific">Nephila pilipes</name>
    <name type="common">Giant wood spider</name>
    <name type="synonym">Nephila maculata</name>
    <dbReference type="NCBI Taxonomy" id="299642"/>
    <lineage>
        <taxon>Eukaryota</taxon>
        <taxon>Metazoa</taxon>
        <taxon>Ecdysozoa</taxon>
        <taxon>Arthropoda</taxon>
        <taxon>Chelicerata</taxon>
        <taxon>Arachnida</taxon>
        <taxon>Araneae</taxon>
        <taxon>Araneomorphae</taxon>
        <taxon>Entelegynae</taxon>
        <taxon>Araneoidea</taxon>
        <taxon>Nephilidae</taxon>
        <taxon>Nephila</taxon>
    </lineage>
</organism>
<accession>A0A8X6N4M5</accession>
<dbReference type="EMBL" id="BMAW01053909">
    <property type="protein sequence ID" value="GFS93465.1"/>
    <property type="molecule type" value="Genomic_DNA"/>
</dbReference>